<keyword evidence="4" id="KW-0808">Transferase</keyword>
<comment type="caution">
    <text evidence="4">The sequence shown here is derived from an EMBL/GenBank/DDBJ whole genome shotgun (WGS) entry which is preliminary data.</text>
</comment>
<name>A0A927CER5_9BACL</name>
<feature type="domain" description="Protein kinase" evidence="3">
    <location>
        <begin position="124"/>
        <end position="453"/>
    </location>
</feature>
<keyword evidence="5" id="KW-1185">Reference proteome</keyword>
<evidence type="ECO:0000259" key="3">
    <source>
        <dbReference type="PROSITE" id="PS50011"/>
    </source>
</evidence>
<reference evidence="4" key="1">
    <citation type="submission" date="2020-09" db="EMBL/GenBank/DDBJ databases">
        <title>A novel bacterium of genus Paenibacillus, isolated from South China Sea.</title>
        <authorList>
            <person name="Huang H."/>
            <person name="Mo K."/>
            <person name="Hu Y."/>
        </authorList>
    </citation>
    <scope>NUCLEOTIDE SEQUENCE</scope>
    <source>
        <strain evidence="4">IB182363</strain>
    </source>
</reference>
<dbReference type="Gene3D" id="1.10.510.10">
    <property type="entry name" value="Transferase(Phosphotransferase) domain 1"/>
    <property type="match status" value="1"/>
</dbReference>
<feature type="transmembrane region" description="Helical" evidence="2">
    <location>
        <begin position="498"/>
        <end position="518"/>
    </location>
</feature>
<evidence type="ECO:0000313" key="4">
    <source>
        <dbReference type="EMBL" id="MBD2865298.1"/>
    </source>
</evidence>
<sequence>MDVGKKLRHLHRYQEIARAFVRNGFGYVAKELGLPETLPYLRRKTQEPSPGKTLSERIRLFLEELGPTFVKLGQIASTRPDLIPPELIVELERLQDRVAPFPFEQAAHIIEEELGASLSRLFAEFEETPMAAASIGQVYRALLPDGAAVAVKVQRPNIRTAIETDLDILMELAKLAEHRMEWARSYRLADMVEEMAKALLKELDYEAEARNTEKCAAICSKLRYIRIPGVYRKLSSKKVLTMEFVDGIKLSDQQRLLEAGCDRKLLAERYATAILHQVLIDGFFHGDPHPGNVLALPDGKLALLDFGMVGKLSPEMKHHFASFVIALRNQSTSGVIRAIFRMGLVPDETDLQELRADVDEMRDKYYKVPLKEVSMGEAVNDLFALALRHNIRIPADLTLLGKTFLTMEGVVTALDPSFSIFDVAEPFGRRLLLERFDPRRAASAWLRHIPDYVDMLNELPMRLRDLMTLARKGKIGLEVTAPDLEWMMKKMDRIVNRISFSIVLLSFCIIMVGLMIALSMGNPDTVLWKIPVIEIGFGFALIMFGWLFIAIFRSGRF</sequence>
<dbReference type="CDD" id="cd05121">
    <property type="entry name" value="ABC1_ADCK3-like"/>
    <property type="match status" value="1"/>
</dbReference>
<dbReference type="AlphaFoldDB" id="A0A927CER5"/>
<dbReference type="GO" id="GO:0005524">
    <property type="term" value="F:ATP binding"/>
    <property type="evidence" value="ECO:0007669"/>
    <property type="project" value="InterPro"/>
</dbReference>
<gene>
    <name evidence="4" type="ORF">IDH45_25270</name>
</gene>
<keyword evidence="2" id="KW-1133">Transmembrane helix</keyword>
<feature type="transmembrane region" description="Helical" evidence="2">
    <location>
        <begin position="530"/>
        <end position="552"/>
    </location>
</feature>
<keyword evidence="4" id="KW-0418">Kinase</keyword>
<dbReference type="Pfam" id="PF03109">
    <property type="entry name" value="ABC1"/>
    <property type="match status" value="1"/>
</dbReference>
<dbReference type="RefSeq" id="WP_190930919.1">
    <property type="nucleotide sequence ID" value="NZ_JACXJA010000040.1"/>
</dbReference>
<dbReference type="EMBL" id="JACXJA010000040">
    <property type="protein sequence ID" value="MBD2865298.1"/>
    <property type="molecule type" value="Genomic_DNA"/>
</dbReference>
<comment type="similarity">
    <text evidence="1">Belongs to the protein kinase superfamily. ADCK protein kinase family.</text>
</comment>
<dbReference type="InterPro" id="IPR050154">
    <property type="entry name" value="UbiB_kinase"/>
</dbReference>
<dbReference type="PANTHER" id="PTHR10566">
    <property type="entry name" value="CHAPERONE-ACTIVITY OF BC1 COMPLEX CABC1 -RELATED"/>
    <property type="match status" value="1"/>
</dbReference>
<dbReference type="InterPro" id="IPR004147">
    <property type="entry name" value="ABC1_dom"/>
</dbReference>
<proteinExistence type="inferred from homology"/>
<evidence type="ECO:0000256" key="1">
    <source>
        <dbReference type="ARBA" id="ARBA00009670"/>
    </source>
</evidence>
<evidence type="ECO:0000313" key="5">
    <source>
        <dbReference type="Proteomes" id="UP000639396"/>
    </source>
</evidence>
<dbReference type="PROSITE" id="PS50011">
    <property type="entry name" value="PROTEIN_KINASE_DOM"/>
    <property type="match status" value="1"/>
</dbReference>
<dbReference type="PANTHER" id="PTHR10566:SF113">
    <property type="entry name" value="PROTEIN ACTIVITY OF BC1 COMPLEX KINASE 7, CHLOROPLASTIC"/>
    <property type="match status" value="1"/>
</dbReference>
<protein>
    <submittedName>
        <fullName evidence="4">AarF/ABC1/UbiB kinase family protein</fullName>
    </submittedName>
</protein>
<dbReference type="SUPFAM" id="SSF56112">
    <property type="entry name" value="Protein kinase-like (PK-like)"/>
    <property type="match status" value="1"/>
</dbReference>
<dbReference type="InterPro" id="IPR000719">
    <property type="entry name" value="Prot_kinase_dom"/>
</dbReference>
<evidence type="ECO:0000256" key="2">
    <source>
        <dbReference type="SAM" id="Phobius"/>
    </source>
</evidence>
<keyword evidence="2" id="KW-0472">Membrane</keyword>
<organism evidence="4 5">
    <name type="scientific">Paenibacillus oceani</name>
    <dbReference type="NCBI Taxonomy" id="2772510"/>
    <lineage>
        <taxon>Bacteria</taxon>
        <taxon>Bacillati</taxon>
        <taxon>Bacillota</taxon>
        <taxon>Bacilli</taxon>
        <taxon>Bacillales</taxon>
        <taxon>Paenibacillaceae</taxon>
        <taxon>Paenibacillus</taxon>
    </lineage>
</organism>
<accession>A0A927CER5</accession>
<dbReference type="InterPro" id="IPR011009">
    <property type="entry name" value="Kinase-like_dom_sf"/>
</dbReference>
<keyword evidence="2" id="KW-0812">Transmembrane</keyword>
<dbReference type="Proteomes" id="UP000639396">
    <property type="component" value="Unassembled WGS sequence"/>
</dbReference>
<dbReference type="GO" id="GO:0004672">
    <property type="term" value="F:protein kinase activity"/>
    <property type="evidence" value="ECO:0007669"/>
    <property type="project" value="InterPro"/>
</dbReference>